<feature type="domain" description="C2H2-type" evidence="3">
    <location>
        <begin position="451"/>
        <end position="482"/>
    </location>
</feature>
<dbReference type="PROSITE" id="PS50157">
    <property type="entry name" value="ZINC_FINGER_C2H2_2"/>
    <property type="match status" value="1"/>
</dbReference>
<evidence type="ECO:0000313" key="4">
    <source>
        <dbReference type="EMBL" id="KAF4464210.1"/>
    </source>
</evidence>
<keyword evidence="1" id="KW-0863">Zinc-finger</keyword>
<feature type="compositionally biased region" description="Polar residues" evidence="2">
    <location>
        <begin position="318"/>
        <end position="347"/>
    </location>
</feature>
<keyword evidence="1" id="KW-0862">Zinc</keyword>
<dbReference type="EMBL" id="JAADYS010001225">
    <property type="protein sequence ID" value="KAF4464210.1"/>
    <property type="molecule type" value="Genomic_DNA"/>
</dbReference>
<comment type="caution">
    <text evidence="4">The sequence shown here is derived from an EMBL/GenBank/DDBJ whole genome shotgun (WGS) entry which is preliminary data.</text>
</comment>
<feature type="compositionally biased region" description="Basic and acidic residues" evidence="2">
    <location>
        <begin position="215"/>
        <end position="229"/>
    </location>
</feature>
<feature type="region of interest" description="Disordered" evidence="2">
    <location>
        <begin position="589"/>
        <end position="630"/>
    </location>
</feature>
<evidence type="ECO:0000313" key="5">
    <source>
        <dbReference type="Proteomes" id="UP000554235"/>
    </source>
</evidence>
<dbReference type="InterPro" id="IPR013087">
    <property type="entry name" value="Znf_C2H2_type"/>
</dbReference>
<dbReference type="Proteomes" id="UP000554235">
    <property type="component" value="Unassembled WGS sequence"/>
</dbReference>
<dbReference type="AlphaFoldDB" id="A0A8H4L9Q2"/>
<dbReference type="GO" id="GO:0008270">
    <property type="term" value="F:zinc ion binding"/>
    <property type="evidence" value="ECO:0007669"/>
    <property type="project" value="UniProtKB-KW"/>
</dbReference>
<name>A0A8H4L9Q2_9HYPO</name>
<proteinExistence type="predicted"/>
<feature type="compositionally biased region" description="Basic and acidic residues" evidence="2">
    <location>
        <begin position="290"/>
        <end position="312"/>
    </location>
</feature>
<evidence type="ECO:0000259" key="3">
    <source>
        <dbReference type="PROSITE" id="PS50157"/>
    </source>
</evidence>
<feature type="region of interest" description="Disordered" evidence="2">
    <location>
        <begin position="207"/>
        <end position="241"/>
    </location>
</feature>
<evidence type="ECO:0000256" key="1">
    <source>
        <dbReference type="PROSITE-ProRule" id="PRU00042"/>
    </source>
</evidence>
<organism evidence="4 5">
    <name type="scientific">Fusarium albosuccineum</name>
    <dbReference type="NCBI Taxonomy" id="1237068"/>
    <lineage>
        <taxon>Eukaryota</taxon>
        <taxon>Fungi</taxon>
        <taxon>Dikarya</taxon>
        <taxon>Ascomycota</taxon>
        <taxon>Pezizomycotina</taxon>
        <taxon>Sordariomycetes</taxon>
        <taxon>Hypocreomycetidae</taxon>
        <taxon>Hypocreales</taxon>
        <taxon>Nectriaceae</taxon>
        <taxon>Fusarium</taxon>
        <taxon>Fusarium decemcellulare species complex</taxon>
    </lineage>
</organism>
<evidence type="ECO:0000256" key="2">
    <source>
        <dbReference type="SAM" id="MobiDB-lite"/>
    </source>
</evidence>
<gene>
    <name evidence="4" type="ORF">FALBO_8959</name>
</gene>
<feature type="compositionally biased region" description="Polar residues" evidence="2">
    <location>
        <begin position="358"/>
        <end position="367"/>
    </location>
</feature>
<sequence>MSTAVTNRDRPGGHRPPGMLCSSAPPPRLSRKLRRTLSRLWQRHKFPLDCSDSARSYDKAERRAEAKHVAKSVSWTDVSMGIAQEACSYLGFFTPRDGFHRQTCSARENSWEAKPHRPPASAGELDDMEYQIAKHGLKQAVCNSLDPSQHRYSAPFTYSLHLIHWFGDKVMEERNFTPDALDSSYRETSVRPEIPFLVGDSFFKAGSNDDLSTSPRHDKQQSDHGREKISAGSDDDAPQAIGLYDEKDHSSSELTASNNGEHLSIAEGVGAQSPAQKAVSDVFCLVTPSKDGECGNRVKGGERDPADKKINKEIPTSKGKTISNGQQQQGTSNRIEQNGTSKNSPPSQKRESPERSRASGTTATSGQKRPLALARRHEEDDKDDDSGGEDGEPPAPKRQQKEDPDAKKFACPFYKHNPQEFKEFRTCMGPGWTSIHRIKEHIFRRHKLPEHQCQRCYEDFGNKTSLHDHQRANPPCQTKEPPKMKGINEKQEKALKSRKMYQKSLTEEEKWTEIYKILFPEDHPIPSPYYEPELPDYYRSFLLQRLPGLVSKQLSDSRSELALDPEALRQIEGAVQYALRENLPGMHGVEEKKGNSSSKALQATGVLPQHSEPSPKTRIMPEAGYSDVKNSNGKQAIAYRTRKEVTPGPRRLRAIEPAESAATTLPQNSAQPHGHWQTNATQIKSELQVTGQTSQAPEVKSSTSPPMIKAVPAESAAFETNQIDFLWVGGNEANYGLGTFEMDHFTPMPSAQPRQLSLPDSTLIPPSMDSWNLNEGTLNHLQTSVSEPYPFNFLPATANFFEHSQMTSPEAVSAIQGDFNLLECFDTERTNSGDSGYESNFPLYEVTGEPFELLGDRNE</sequence>
<keyword evidence="1" id="KW-0479">Metal-binding</keyword>
<protein>
    <recommendedName>
        <fullName evidence="3">C2H2-type domain-containing protein</fullName>
    </recommendedName>
</protein>
<feature type="compositionally biased region" description="Acidic residues" evidence="2">
    <location>
        <begin position="380"/>
        <end position="392"/>
    </location>
</feature>
<accession>A0A8H4L9Q2</accession>
<reference evidence="4 5" key="1">
    <citation type="submission" date="2020-01" db="EMBL/GenBank/DDBJ databases">
        <title>Identification and distribution of gene clusters putatively required for synthesis of sphingolipid metabolism inhibitors in phylogenetically diverse species of the filamentous fungus Fusarium.</title>
        <authorList>
            <person name="Kim H.-S."/>
            <person name="Busman M."/>
            <person name="Brown D.W."/>
            <person name="Divon H."/>
            <person name="Uhlig S."/>
            <person name="Proctor R.H."/>
        </authorList>
    </citation>
    <scope>NUCLEOTIDE SEQUENCE [LARGE SCALE GENOMIC DNA]</scope>
    <source>
        <strain evidence="4 5">NRRL 20459</strain>
    </source>
</reference>
<dbReference type="OrthoDB" id="4161727at2759"/>
<keyword evidence="5" id="KW-1185">Reference proteome</keyword>
<dbReference type="PANTHER" id="PTHR38166">
    <property type="entry name" value="C2H2-TYPE DOMAIN-CONTAINING PROTEIN-RELATED"/>
    <property type="match status" value="1"/>
</dbReference>
<feature type="compositionally biased region" description="Basic and acidic residues" evidence="2">
    <location>
        <begin position="348"/>
        <end position="357"/>
    </location>
</feature>
<dbReference type="PANTHER" id="PTHR38166:SF1">
    <property type="entry name" value="C2H2-TYPE DOMAIN-CONTAINING PROTEIN"/>
    <property type="match status" value="1"/>
</dbReference>
<feature type="region of interest" description="Disordered" evidence="2">
    <location>
        <begin position="289"/>
        <end position="406"/>
    </location>
</feature>
<feature type="region of interest" description="Disordered" evidence="2">
    <location>
        <begin position="1"/>
        <end position="29"/>
    </location>
</feature>